<dbReference type="Gene3D" id="3.50.50.60">
    <property type="entry name" value="FAD/NAD(P)-binding domain"/>
    <property type="match status" value="1"/>
</dbReference>
<reference evidence="2 3" key="1">
    <citation type="submission" date="2018-06" db="EMBL/GenBank/DDBJ databases">
        <title>Genomic Encyclopedia of Archaeal and Bacterial Type Strains, Phase II (KMG-II): from individual species to whole genera.</title>
        <authorList>
            <person name="Goeker M."/>
        </authorList>
    </citation>
    <scope>NUCLEOTIDE SEQUENCE [LARGE SCALE GENOMIC DNA]</scope>
    <source>
        <strain evidence="2 3">DSM 13087</strain>
    </source>
</reference>
<dbReference type="InterPro" id="IPR050407">
    <property type="entry name" value="Geranylgeranyl_reductase"/>
</dbReference>
<gene>
    <name evidence="2" type="ORF">LY56_00643</name>
</gene>
<dbReference type="Proteomes" id="UP000249364">
    <property type="component" value="Unassembled WGS sequence"/>
</dbReference>
<dbReference type="AlphaFoldDB" id="A0A2W7QJ57"/>
<dbReference type="OrthoDB" id="9799983at2"/>
<evidence type="ECO:0000313" key="3">
    <source>
        <dbReference type="Proteomes" id="UP000249364"/>
    </source>
</evidence>
<protein>
    <submittedName>
        <fullName evidence="2">Flavin-dependent dehydrogenase</fullName>
    </submittedName>
</protein>
<accession>A0A2W7QJ57</accession>
<dbReference type="STRING" id="121821.GCA_001870675_02581"/>
<organism evidence="2 3">
    <name type="scientific">Roseinatronobacter thiooxidans</name>
    <dbReference type="NCBI Taxonomy" id="121821"/>
    <lineage>
        <taxon>Bacteria</taxon>
        <taxon>Pseudomonadati</taxon>
        <taxon>Pseudomonadota</taxon>
        <taxon>Alphaproteobacteria</taxon>
        <taxon>Rhodobacterales</taxon>
        <taxon>Paracoccaceae</taxon>
        <taxon>Roseinatronobacter</taxon>
    </lineage>
</organism>
<dbReference type="RefSeq" id="WP_071470374.1">
    <property type="nucleotide sequence ID" value="NZ_MEHT01000044.1"/>
</dbReference>
<proteinExistence type="predicted"/>
<dbReference type="SUPFAM" id="SSF51905">
    <property type="entry name" value="FAD/NAD(P)-binding domain"/>
    <property type="match status" value="1"/>
</dbReference>
<evidence type="ECO:0000313" key="2">
    <source>
        <dbReference type="EMBL" id="PZX47346.1"/>
    </source>
</evidence>
<keyword evidence="3" id="KW-1185">Reference proteome</keyword>
<comment type="caution">
    <text evidence="2">The sequence shown here is derived from an EMBL/GenBank/DDBJ whole genome shotgun (WGS) entry which is preliminary data.</text>
</comment>
<dbReference type="GO" id="GO:0071949">
    <property type="term" value="F:FAD binding"/>
    <property type="evidence" value="ECO:0007669"/>
    <property type="project" value="InterPro"/>
</dbReference>
<dbReference type="EMBL" id="QKZQ01000002">
    <property type="protein sequence ID" value="PZX47346.1"/>
    <property type="molecule type" value="Genomic_DNA"/>
</dbReference>
<name>A0A2W7QJ57_9RHOB</name>
<dbReference type="InterPro" id="IPR002938">
    <property type="entry name" value="FAD-bd"/>
</dbReference>
<dbReference type="Pfam" id="PF01494">
    <property type="entry name" value="FAD_binding_3"/>
    <property type="match status" value="1"/>
</dbReference>
<evidence type="ECO:0000259" key="1">
    <source>
        <dbReference type="Pfam" id="PF01494"/>
    </source>
</evidence>
<dbReference type="PANTHER" id="PTHR42685:SF18">
    <property type="entry name" value="DIGERANYLGERANYLGLYCEROPHOSPHOLIPID REDUCTASE"/>
    <property type="match status" value="1"/>
</dbReference>
<dbReference type="PANTHER" id="PTHR42685">
    <property type="entry name" value="GERANYLGERANYL DIPHOSPHATE REDUCTASE"/>
    <property type="match status" value="1"/>
</dbReference>
<dbReference type="PRINTS" id="PR00420">
    <property type="entry name" value="RNGMNOXGNASE"/>
</dbReference>
<sequence length="405" mass="44791">MNDRILSCDVLIVGGGPAGLSVAAALPDDVRTILVHQDHEIGLPIRTSGGCWMQDVKRLGIPDGMYNRLNTNEAFADDAHAPLPMGNAVPVILDTPKLYKWLAQQSDHKDRTLLLGTKFLSTRLREDGLYESSIRARDSAYDRIVSKYIVDGSGWHFAVLAALGLARKPERLAVGSEYEYPLGKNAPDRGVIFFGSKVPAGYGWSFGTAQGTLRIGVGVIQPDTEKSPRDLLDAVVQDKAYLDRLGLTLDGEPVMHSGILPSVAYDDRLVFGNVIRVGDAANFATPTIGEGIRICIELGRLLGKQLGKAVKTGRHAPLMAYERQCRRKLKRDYKWGFLVNTRAARYTPEDWNRSVRRMGKLGPEAVVATLRGEFPPVKIAKILLTVIRPYLRARLHRLRSRFGRV</sequence>
<feature type="domain" description="FAD-binding" evidence="1">
    <location>
        <begin position="8"/>
        <end position="327"/>
    </location>
</feature>
<dbReference type="InterPro" id="IPR036188">
    <property type="entry name" value="FAD/NAD-bd_sf"/>
</dbReference>